<feature type="transmembrane region" description="Helical" evidence="6">
    <location>
        <begin position="177"/>
        <end position="196"/>
    </location>
</feature>
<feature type="transmembrane region" description="Helical" evidence="6">
    <location>
        <begin position="70"/>
        <end position="86"/>
    </location>
</feature>
<proteinExistence type="predicted"/>
<keyword evidence="2" id="KW-1003">Cell membrane</keyword>
<comment type="subcellular location">
    <subcellularLocation>
        <location evidence="1">Cell membrane</location>
        <topology evidence="1">Multi-pass membrane protein</topology>
    </subcellularLocation>
</comment>
<evidence type="ECO:0000313" key="9">
    <source>
        <dbReference type="Proteomes" id="UP001230685"/>
    </source>
</evidence>
<dbReference type="Proteomes" id="UP001230685">
    <property type="component" value="Unassembled WGS sequence"/>
</dbReference>
<evidence type="ECO:0000259" key="7">
    <source>
        <dbReference type="Pfam" id="PF00892"/>
    </source>
</evidence>
<dbReference type="SUPFAM" id="SSF103481">
    <property type="entry name" value="Multidrug resistance efflux transporter EmrE"/>
    <property type="match status" value="2"/>
</dbReference>
<accession>A0ABT9EH35</accession>
<feature type="transmembrane region" description="Helical" evidence="6">
    <location>
        <begin position="41"/>
        <end position="58"/>
    </location>
</feature>
<dbReference type="InterPro" id="IPR000620">
    <property type="entry name" value="EamA_dom"/>
</dbReference>
<dbReference type="InterPro" id="IPR037185">
    <property type="entry name" value="EmrE-like"/>
</dbReference>
<feature type="transmembrane region" description="Helical" evidence="6">
    <location>
        <begin position="266"/>
        <end position="283"/>
    </location>
</feature>
<evidence type="ECO:0000313" key="8">
    <source>
        <dbReference type="EMBL" id="MDP1025928.1"/>
    </source>
</evidence>
<evidence type="ECO:0000256" key="5">
    <source>
        <dbReference type="ARBA" id="ARBA00023136"/>
    </source>
</evidence>
<feature type="transmembrane region" description="Helical" evidence="6">
    <location>
        <begin position="122"/>
        <end position="139"/>
    </location>
</feature>
<dbReference type="PANTHER" id="PTHR42920:SF5">
    <property type="entry name" value="EAMA DOMAIN-CONTAINING PROTEIN"/>
    <property type="match status" value="1"/>
</dbReference>
<evidence type="ECO:0000256" key="3">
    <source>
        <dbReference type="ARBA" id="ARBA00022692"/>
    </source>
</evidence>
<feature type="transmembrane region" description="Helical" evidence="6">
    <location>
        <begin position="208"/>
        <end position="229"/>
    </location>
</feature>
<feature type="transmembrane region" description="Helical" evidence="6">
    <location>
        <begin position="145"/>
        <end position="165"/>
    </location>
</feature>
<sequence>MTDTAARRGTAFLALTLAGLFWGLGFPLGKLALREVEPAHLVLWRFVVAAVAALPFVLGAEARALFRSPAVLAAGALYGVAFLVQFEGLAGVTVTLAALLVGAMPALVAISAWLLGERVSRTSWVGVAGATIGAALIAGKPGGAGTPVGIALSLASLVIFLAWLLVLKRAPVTRGALAVPAVTLVVATAVILPIALLLHGAPPVRLSAVAWGGIMGQGLLSTFIATAAWQYGAARVDSASAGVFINIEPLIGAALGIGLFGDPAGLPLIVGGMLIVAGSIVVVRGERSGPGTIHVAEAARGLSAD</sequence>
<feature type="transmembrane region" description="Helical" evidence="6">
    <location>
        <begin position="92"/>
        <end position="115"/>
    </location>
</feature>
<keyword evidence="4 6" id="KW-1133">Transmembrane helix</keyword>
<evidence type="ECO:0000256" key="4">
    <source>
        <dbReference type="ARBA" id="ARBA00022989"/>
    </source>
</evidence>
<feature type="domain" description="EamA" evidence="7">
    <location>
        <begin position="149"/>
        <end position="283"/>
    </location>
</feature>
<feature type="domain" description="EamA" evidence="7">
    <location>
        <begin position="12"/>
        <end position="138"/>
    </location>
</feature>
<feature type="transmembrane region" description="Helical" evidence="6">
    <location>
        <begin position="241"/>
        <end position="260"/>
    </location>
</feature>
<reference evidence="8 9" key="1">
    <citation type="submission" date="2023-07" db="EMBL/GenBank/DDBJ databases">
        <authorList>
            <person name="Kim M.K."/>
        </authorList>
    </citation>
    <scope>NUCLEOTIDE SEQUENCE [LARGE SCALE GENOMIC DNA]</scope>
    <source>
        <strain evidence="8 9">KR1UV-12</strain>
    </source>
</reference>
<dbReference type="EMBL" id="JAUUDS010000001">
    <property type="protein sequence ID" value="MDP1025928.1"/>
    <property type="molecule type" value="Genomic_DNA"/>
</dbReference>
<evidence type="ECO:0000256" key="2">
    <source>
        <dbReference type="ARBA" id="ARBA00022475"/>
    </source>
</evidence>
<dbReference type="InterPro" id="IPR051258">
    <property type="entry name" value="Diverse_Substrate_Transporter"/>
</dbReference>
<dbReference type="Pfam" id="PF00892">
    <property type="entry name" value="EamA"/>
    <property type="match status" value="2"/>
</dbReference>
<organism evidence="8 9">
    <name type="scientific">Sphingomonas aurea</name>
    <dbReference type="NCBI Taxonomy" id="3063994"/>
    <lineage>
        <taxon>Bacteria</taxon>
        <taxon>Pseudomonadati</taxon>
        <taxon>Pseudomonadota</taxon>
        <taxon>Alphaproteobacteria</taxon>
        <taxon>Sphingomonadales</taxon>
        <taxon>Sphingomonadaceae</taxon>
        <taxon>Sphingomonas</taxon>
    </lineage>
</organism>
<dbReference type="RefSeq" id="WP_305171504.1">
    <property type="nucleotide sequence ID" value="NZ_JAUUDS010000001.1"/>
</dbReference>
<protein>
    <submittedName>
        <fullName evidence="8">DMT family transporter</fullName>
    </submittedName>
</protein>
<evidence type="ECO:0000256" key="6">
    <source>
        <dbReference type="SAM" id="Phobius"/>
    </source>
</evidence>
<gene>
    <name evidence="8" type="ORF">Q5H91_01760</name>
</gene>
<name>A0ABT9EH35_9SPHN</name>
<comment type="caution">
    <text evidence="8">The sequence shown here is derived from an EMBL/GenBank/DDBJ whole genome shotgun (WGS) entry which is preliminary data.</text>
</comment>
<keyword evidence="5 6" id="KW-0472">Membrane</keyword>
<keyword evidence="9" id="KW-1185">Reference proteome</keyword>
<dbReference type="PANTHER" id="PTHR42920">
    <property type="entry name" value="OS03G0707200 PROTEIN-RELATED"/>
    <property type="match status" value="1"/>
</dbReference>
<evidence type="ECO:0000256" key="1">
    <source>
        <dbReference type="ARBA" id="ARBA00004651"/>
    </source>
</evidence>
<keyword evidence="3 6" id="KW-0812">Transmembrane</keyword>